<feature type="compositionally biased region" description="Low complexity" evidence="1">
    <location>
        <begin position="361"/>
        <end position="377"/>
    </location>
</feature>
<feature type="region of interest" description="Disordered" evidence="1">
    <location>
        <begin position="276"/>
        <end position="406"/>
    </location>
</feature>
<evidence type="ECO:0000313" key="2">
    <source>
        <dbReference type="EMBL" id="PIL32598.1"/>
    </source>
</evidence>
<reference evidence="2 3" key="1">
    <citation type="journal article" date="2015" name="Sci. Rep.">
        <title>Chromosome-level genome map provides insights into diverse defense mechanisms in the medicinal fungus Ganoderma sinense.</title>
        <authorList>
            <person name="Zhu Y."/>
            <person name="Xu J."/>
            <person name="Sun C."/>
            <person name="Zhou S."/>
            <person name="Xu H."/>
            <person name="Nelson D.R."/>
            <person name="Qian J."/>
            <person name="Song J."/>
            <person name="Luo H."/>
            <person name="Xiang L."/>
            <person name="Li Y."/>
            <person name="Xu Z."/>
            <person name="Ji A."/>
            <person name="Wang L."/>
            <person name="Lu S."/>
            <person name="Hayward A."/>
            <person name="Sun W."/>
            <person name="Li X."/>
            <person name="Schwartz D.C."/>
            <person name="Wang Y."/>
            <person name="Chen S."/>
        </authorList>
    </citation>
    <scope>NUCLEOTIDE SEQUENCE [LARGE SCALE GENOMIC DNA]</scope>
    <source>
        <strain evidence="2 3">ZZ0214-1</strain>
    </source>
</reference>
<dbReference type="Proteomes" id="UP000230002">
    <property type="component" value="Unassembled WGS sequence"/>
</dbReference>
<name>A0A2G8SG87_9APHY</name>
<dbReference type="AlphaFoldDB" id="A0A2G8SG87"/>
<accession>A0A2G8SG87</accession>
<feature type="compositionally biased region" description="Polar residues" evidence="1">
    <location>
        <begin position="412"/>
        <end position="424"/>
    </location>
</feature>
<protein>
    <submittedName>
        <fullName evidence="2">Uncharacterized protein</fullName>
    </submittedName>
</protein>
<feature type="compositionally biased region" description="Acidic residues" evidence="1">
    <location>
        <begin position="395"/>
        <end position="404"/>
    </location>
</feature>
<feature type="compositionally biased region" description="Acidic residues" evidence="1">
    <location>
        <begin position="309"/>
        <end position="322"/>
    </location>
</feature>
<comment type="caution">
    <text evidence="2">The sequence shown here is derived from an EMBL/GenBank/DDBJ whole genome shotgun (WGS) entry which is preliminary data.</text>
</comment>
<evidence type="ECO:0000256" key="1">
    <source>
        <dbReference type="SAM" id="MobiDB-lite"/>
    </source>
</evidence>
<evidence type="ECO:0000313" key="3">
    <source>
        <dbReference type="Proteomes" id="UP000230002"/>
    </source>
</evidence>
<gene>
    <name evidence="2" type="ORF">GSI_05301</name>
</gene>
<dbReference type="OrthoDB" id="3011415at2759"/>
<sequence length="431" mass="46814">MSSFAFSGHCTSSEDGKPCACKKYQRPEKVIVGQPTLCEECAHGRSHHDGGENNPTTYSTGTVLGSLRRLDFDTRKLSEAKMETNHYRMKDSTVKETTKRGGSLGNKSGKGKKTAQADKTGGGEQGKGIAPTKERVIKIGKVVVMPDGYDSERDELVNTQVPKPPAILSLARKGLANNSPDLAFGSSWGPARMFVFLRGLLPKLFEHLALDHPWVVDIEEDDDEKLLKHDPLLLLLYADGRKLIISTRLHLTGTDCLESKGPPRVAIPPDVYEMWGSTVPMDDSGETGKDNGKGKAKRARSPSPPIDVESADVDDTTDEEIEAGPLSPKRPLKKRTRPLLFLDSEDEGEQSLAGPSGSGSTGTHTTDTATTTMATTTPEVVDLTQVDEGPAPGEEAQDTNDEGEGWWAMDYNNVTTSTTNNPWESAQRFDF</sequence>
<organism evidence="2 3">
    <name type="scientific">Ganoderma sinense ZZ0214-1</name>
    <dbReference type="NCBI Taxonomy" id="1077348"/>
    <lineage>
        <taxon>Eukaryota</taxon>
        <taxon>Fungi</taxon>
        <taxon>Dikarya</taxon>
        <taxon>Basidiomycota</taxon>
        <taxon>Agaricomycotina</taxon>
        <taxon>Agaricomycetes</taxon>
        <taxon>Polyporales</taxon>
        <taxon>Polyporaceae</taxon>
        <taxon>Ganoderma</taxon>
    </lineage>
</organism>
<dbReference type="EMBL" id="AYKW01000010">
    <property type="protein sequence ID" value="PIL32598.1"/>
    <property type="molecule type" value="Genomic_DNA"/>
</dbReference>
<feature type="compositionally biased region" description="Basic and acidic residues" evidence="1">
    <location>
        <begin position="84"/>
        <end position="99"/>
    </location>
</feature>
<keyword evidence="3" id="KW-1185">Reference proteome</keyword>
<feature type="region of interest" description="Disordered" evidence="1">
    <location>
        <begin position="412"/>
        <end position="431"/>
    </location>
</feature>
<proteinExistence type="predicted"/>
<feature type="region of interest" description="Disordered" evidence="1">
    <location>
        <begin position="84"/>
        <end position="131"/>
    </location>
</feature>